<protein>
    <submittedName>
        <fullName evidence="1">Uncharacterized protein</fullName>
    </submittedName>
</protein>
<organism evidence="1 2">
    <name type="scientific">Actinomadura macrotermitis</name>
    <dbReference type="NCBI Taxonomy" id="2585200"/>
    <lineage>
        <taxon>Bacteria</taxon>
        <taxon>Bacillati</taxon>
        <taxon>Actinomycetota</taxon>
        <taxon>Actinomycetes</taxon>
        <taxon>Streptosporangiales</taxon>
        <taxon>Thermomonosporaceae</taxon>
        <taxon>Actinomadura</taxon>
    </lineage>
</organism>
<accession>A0A7K0BTZ6</accession>
<dbReference type="AlphaFoldDB" id="A0A7K0BTZ6"/>
<dbReference type="OrthoDB" id="4180233at2"/>
<sequence length="96" mass="10918">MSIRLIDLRLGGVLDETDLNALMAACDDYREATTQLLLQSLWHSWHSRLRMRSRIRALRTQVEALHQRQQAAMTLLTSPEHTRAIEQILAVGPGEA</sequence>
<evidence type="ECO:0000313" key="2">
    <source>
        <dbReference type="Proteomes" id="UP000487268"/>
    </source>
</evidence>
<comment type="caution">
    <text evidence="1">The sequence shown here is derived from an EMBL/GenBank/DDBJ whole genome shotgun (WGS) entry which is preliminary data.</text>
</comment>
<reference evidence="1 2" key="1">
    <citation type="submission" date="2019-10" db="EMBL/GenBank/DDBJ databases">
        <title>Actinomadura rubteroloni sp. nov. and Actinomadura macrotermitis sp. nov., isolated from the gut of fungus growing-termite Macrotermes natalensis.</title>
        <authorList>
            <person name="Benndorf R."/>
            <person name="Martin K."/>
            <person name="Kuefner M."/>
            <person name="De Beer W."/>
            <person name="Kaster A.-K."/>
            <person name="Vollmers J."/>
            <person name="Poulsen M."/>
            <person name="Beemelmanns C."/>
        </authorList>
    </citation>
    <scope>NUCLEOTIDE SEQUENCE [LARGE SCALE GENOMIC DNA]</scope>
    <source>
        <strain evidence="1 2">RB68</strain>
    </source>
</reference>
<dbReference type="EMBL" id="WEGH01000002">
    <property type="protein sequence ID" value="MQY04607.1"/>
    <property type="molecule type" value="Genomic_DNA"/>
</dbReference>
<name>A0A7K0BTZ6_9ACTN</name>
<dbReference type="Proteomes" id="UP000487268">
    <property type="component" value="Unassembled WGS sequence"/>
</dbReference>
<evidence type="ECO:0000313" key="1">
    <source>
        <dbReference type="EMBL" id="MQY04607.1"/>
    </source>
</evidence>
<proteinExistence type="predicted"/>
<gene>
    <name evidence="1" type="ORF">ACRB68_26640</name>
</gene>
<dbReference type="RefSeq" id="WP_153532810.1">
    <property type="nucleotide sequence ID" value="NZ_WEGH01000002.1"/>
</dbReference>
<keyword evidence="2" id="KW-1185">Reference proteome</keyword>